<feature type="region of interest" description="Disordered" evidence="7">
    <location>
        <begin position="362"/>
        <end position="399"/>
    </location>
</feature>
<gene>
    <name evidence="10" type="ORF">SAMN05216249_102120</name>
</gene>
<dbReference type="Proteomes" id="UP000198838">
    <property type="component" value="Unassembled WGS sequence"/>
</dbReference>
<proteinExistence type="predicted"/>
<keyword evidence="5 8" id="KW-1133">Transmembrane helix</keyword>
<feature type="transmembrane region" description="Helical" evidence="8">
    <location>
        <begin position="129"/>
        <end position="146"/>
    </location>
</feature>
<feature type="transmembrane region" description="Helical" evidence="8">
    <location>
        <begin position="208"/>
        <end position="227"/>
    </location>
</feature>
<dbReference type="InterPro" id="IPR017850">
    <property type="entry name" value="Alkaline_phosphatase_core_sf"/>
</dbReference>
<keyword evidence="4 8" id="KW-0812">Transmembrane</keyword>
<evidence type="ECO:0000256" key="2">
    <source>
        <dbReference type="ARBA" id="ARBA00004936"/>
    </source>
</evidence>
<dbReference type="PANTHER" id="PTHR47371">
    <property type="entry name" value="LIPOTEICHOIC ACID SYNTHASE"/>
    <property type="match status" value="1"/>
</dbReference>
<comment type="pathway">
    <text evidence="2">Cell wall biogenesis; lipoteichoic acid biosynthesis.</text>
</comment>
<dbReference type="CDD" id="cd16015">
    <property type="entry name" value="LTA_synthase"/>
    <property type="match status" value="1"/>
</dbReference>
<dbReference type="RefSeq" id="WP_092870149.1">
    <property type="nucleotide sequence ID" value="NZ_FOJY01000002.1"/>
</dbReference>
<protein>
    <submittedName>
        <fullName evidence="10">Sulfatase</fullName>
    </submittedName>
</protein>
<evidence type="ECO:0000259" key="9">
    <source>
        <dbReference type="Pfam" id="PF00884"/>
    </source>
</evidence>
<feature type="transmembrane region" description="Helical" evidence="8">
    <location>
        <begin position="103"/>
        <end position="122"/>
    </location>
</feature>
<name>A0A1I0VPP4_9FIRM</name>
<dbReference type="STRING" id="1120918.SAMN05216249_102120"/>
<dbReference type="InterPro" id="IPR050448">
    <property type="entry name" value="OpgB/LTA_synthase_biosynth"/>
</dbReference>
<sequence length="807" mass="91530">MKIIHSKKSIITGISIAIIMSFFLLFNVDFFFASKNPYSLILLISLFLVTILTGLLISFKIDFKKDKNTNIVNSVFFVILPIASMQMIEALNNVFIYDFSPRSFIGNYVVYLLFYFLLFILTSSFKISILILNPLFLIFGLINYFVEMFRGSPFVPMDILSLTTAKSVAGTYTYTLSINIIVAFILFIFLMAAGIKINSPVLSLKPKFFAKGFALFFIVTVLGVFYGTNTIANLGIKPDFWNQLRGYQNSGALLNFCINTKYLFVTKPSGYNSDEIENIVTDSIDSSDDLSILDSSQKTNDTTQTDNTENNNQQTKADNYDNNQIIVNKYEKKNNNQTTNLAKCSIAGGIKNTALDAFSKDKLDKGSTSTNEPSDEISADNSDNYNTATAKPDVTSNPLNSFESKIDSASVTNPNIICIMNESLSDLSVLGDFTTNEDYMPFIHSLEKNTIKGNLYVPVNGAGTSNTEYEFLTGNSISFLPAGCNVYQSYIKSETSSLVSTLEAQGYSSTAFHPYYASGWNRDKVYPYMGFDNFISIESIIDNSILESYEKSNYNIFLFQNMLSRHYPGEDILLRRYVSDSYDFQLIEDYYNNRDTSKPFFLFNVTMQNHGGYAMTYSNFIQKIQITSSNNEYALANQYLSLVKESDTAFKELLTYFSNINEPTIICMFGDHQPYIEDTFLEELLGNSLDSLSNEQLQSRYITPFIIWANYDIPEATIDKISSNYLSTLLLQISGVKMTEYNQYVASLYSKLPVIDTVGYIDANNNYYSYDDKTDYKDILLNYKKVQYNGMFDEDNKKKSIFYLNNK</sequence>
<evidence type="ECO:0000313" key="11">
    <source>
        <dbReference type="Proteomes" id="UP000198838"/>
    </source>
</evidence>
<evidence type="ECO:0000256" key="5">
    <source>
        <dbReference type="ARBA" id="ARBA00022989"/>
    </source>
</evidence>
<reference evidence="10 11" key="1">
    <citation type="submission" date="2016-10" db="EMBL/GenBank/DDBJ databases">
        <authorList>
            <person name="de Groot N.N."/>
        </authorList>
    </citation>
    <scope>NUCLEOTIDE SEQUENCE [LARGE SCALE GENOMIC DNA]</scope>
    <source>
        <strain evidence="10 11">DSM 5522</strain>
    </source>
</reference>
<feature type="domain" description="Sulfatase N-terminal" evidence="9">
    <location>
        <begin position="414"/>
        <end position="731"/>
    </location>
</feature>
<feature type="compositionally biased region" description="Polar residues" evidence="7">
    <location>
        <begin position="379"/>
        <end position="399"/>
    </location>
</feature>
<accession>A0A1I0VPP4</accession>
<evidence type="ECO:0000256" key="1">
    <source>
        <dbReference type="ARBA" id="ARBA00004651"/>
    </source>
</evidence>
<keyword evidence="6 8" id="KW-0472">Membrane</keyword>
<evidence type="ECO:0000256" key="6">
    <source>
        <dbReference type="ARBA" id="ARBA00023136"/>
    </source>
</evidence>
<feature type="compositionally biased region" description="Low complexity" evidence="7">
    <location>
        <begin position="289"/>
        <end position="316"/>
    </location>
</feature>
<dbReference type="Pfam" id="PF00884">
    <property type="entry name" value="Sulfatase"/>
    <property type="match status" value="1"/>
</dbReference>
<dbReference type="OrthoDB" id="243547at2"/>
<feature type="transmembrane region" description="Helical" evidence="8">
    <location>
        <begin position="71"/>
        <end position="91"/>
    </location>
</feature>
<feature type="transmembrane region" description="Helical" evidence="8">
    <location>
        <begin position="12"/>
        <end position="32"/>
    </location>
</feature>
<evidence type="ECO:0000313" key="10">
    <source>
        <dbReference type="EMBL" id="SFA78208.1"/>
    </source>
</evidence>
<dbReference type="SUPFAM" id="SSF53649">
    <property type="entry name" value="Alkaline phosphatase-like"/>
    <property type="match status" value="1"/>
</dbReference>
<dbReference type="EMBL" id="FOJY01000002">
    <property type="protein sequence ID" value="SFA78208.1"/>
    <property type="molecule type" value="Genomic_DNA"/>
</dbReference>
<evidence type="ECO:0000256" key="3">
    <source>
        <dbReference type="ARBA" id="ARBA00022475"/>
    </source>
</evidence>
<keyword evidence="11" id="KW-1185">Reference proteome</keyword>
<comment type="subcellular location">
    <subcellularLocation>
        <location evidence="1">Cell membrane</location>
        <topology evidence="1">Multi-pass membrane protein</topology>
    </subcellularLocation>
</comment>
<feature type="transmembrane region" description="Helical" evidence="8">
    <location>
        <begin position="176"/>
        <end position="196"/>
    </location>
</feature>
<evidence type="ECO:0000256" key="4">
    <source>
        <dbReference type="ARBA" id="ARBA00022692"/>
    </source>
</evidence>
<feature type="region of interest" description="Disordered" evidence="7">
    <location>
        <begin position="288"/>
        <end position="322"/>
    </location>
</feature>
<evidence type="ECO:0000256" key="7">
    <source>
        <dbReference type="SAM" id="MobiDB-lite"/>
    </source>
</evidence>
<evidence type="ECO:0000256" key="8">
    <source>
        <dbReference type="SAM" id="Phobius"/>
    </source>
</evidence>
<feature type="transmembrane region" description="Helical" evidence="8">
    <location>
        <begin position="38"/>
        <end position="59"/>
    </location>
</feature>
<organism evidence="10 11">
    <name type="scientific">Acetitomaculum ruminis DSM 5522</name>
    <dbReference type="NCBI Taxonomy" id="1120918"/>
    <lineage>
        <taxon>Bacteria</taxon>
        <taxon>Bacillati</taxon>
        <taxon>Bacillota</taxon>
        <taxon>Clostridia</taxon>
        <taxon>Lachnospirales</taxon>
        <taxon>Lachnospiraceae</taxon>
        <taxon>Acetitomaculum</taxon>
    </lineage>
</organism>
<dbReference type="InterPro" id="IPR000917">
    <property type="entry name" value="Sulfatase_N"/>
</dbReference>
<dbReference type="Gene3D" id="3.40.720.10">
    <property type="entry name" value="Alkaline Phosphatase, subunit A"/>
    <property type="match status" value="1"/>
</dbReference>
<dbReference type="PANTHER" id="PTHR47371:SF3">
    <property type="entry name" value="PHOSPHOGLYCEROL TRANSFERASE I"/>
    <property type="match status" value="1"/>
</dbReference>
<keyword evidence="3" id="KW-1003">Cell membrane</keyword>
<dbReference type="AlphaFoldDB" id="A0A1I0VPP4"/>
<dbReference type="GO" id="GO:0005886">
    <property type="term" value="C:plasma membrane"/>
    <property type="evidence" value="ECO:0007669"/>
    <property type="project" value="UniProtKB-SubCell"/>
</dbReference>